<reference evidence="2" key="1">
    <citation type="journal article" date="2021" name="bioRxiv">
        <title>Whole Genome Assembly and Annotation of Northern Wild Rice, Zizania palustris L., Supports a Whole Genome Duplication in the Zizania Genus.</title>
        <authorList>
            <person name="Haas M."/>
            <person name="Kono T."/>
            <person name="Macchietto M."/>
            <person name="Millas R."/>
            <person name="McGilp L."/>
            <person name="Shao M."/>
            <person name="Duquette J."/>
            <person name="Hirsch C.N."/>
            <person name="Kimball J."/>
        </authorList>
    </citation>
    <scope>NUCLEOTIDE SEQUENCE</scope>
    <source>
        <tissue evidence="2">Fresh leaf tissue</tissue>
    </source>
</reference>
<organism evidence="2 3">
    <name type="scientific">Zizania palustris</name>
    <name type="common">Northern wild rice</name>
    <dbReference type="NCBI Taxonomy" id="103762"/>
    <lineage>
        <taxon>Eukaryota</taxon>
        <taxon>Viridiplantae</taxon>
        <taxon>Streptophyta</taxon>
        <taxon>Embryophyta</taxon>
        <taxon>Tracheophyta</taxon>
        <taxon>Spermatophyta</taxon>
        <taxon>Magnoliopsida</taxon>
        <taxon>Liliopsida</taxon>
        <taxon>Poales</taxon>
        <taxon>Poaceae</taxon>
        <taxon>BOP clade</taxon>
        <taxon>Oryzoideae</taxon>
        <taxon>Oryzeae</taxon>
        <taxon>Zizaniinae</taxon>
        <taxon>Zizania</taxon>
    </lineage>
</organism>
<name>A0A8J5RIN3_ZIZPA</name>
<feature type="compositionally biased region" description="Basic and acidic residues" evidence="1">
    <location>
        <begin position="53"/>
        <end position="63"/>
    </location>
</feature>
<protein>
    <submittedName>
        <fullName evidence="2">Uncharacterized protein</fullName>
    </submittedName>
</protein>
<evidence type="ECO:0000313" key="3">
    <source>
        <dbReference type="Proteomes" id="UP000729402"/>
    </source>
</evidence>
<feature type="region of interest" description="Disordered" evidence="1">
    <location>
        <begin position="1"/>
        <end position="20"/>
    </location>
</feature>
<evidence type="ECO:0000313" key="2">
    <source>
        <dbReference type="EMBL" id="KAG8047497.1"/>
    </source>
</evidence>
<proteinExistence type="predicted"/>
<feature type="compositionally biased region" description="Low complexity" evidence="1">
    <location>
        <begin position="40"/>
        <end position="52"/>
    </location>
</feature>
<comment type="caution">
    <text evidence="2">The sequence shown here is derived from an EMBL/GenBank/DDBJ whole genome shotgun (WGS) entry which is preliminary data.</text>
</comment>
<keyword evidence="3" id="KW-1185">Reference proteome</keyword>
<reference evidence="2" key="2">
    <citation type="submission" date="2021-02" db="EMBL/GenBank/DDBJ databases">
        <authorList>
            <person name="Kimball J.A."/>
            <person name="Haas M.W."/>
            <person name="Macchietto M."/>
            <person name="Kono T."/>
            <person name="Duquette J."/>
            <person name="Shao M."/>
        </authorList>
    </citation>
    <scope>NUCLEOTIDE SEQUENCE</scope>
    <source>
        <tissue evidence="2">Fresh leaf tissue</tissue>
    </source>
</reference>
<dbReference type="Proteomes" id="UP000729402">
    <property type="component" value="Unassembled WGS sequence"/>
</dbReference>
<dbReference type="EMBL" id="JAAALK010000290">
    <property type="protein sequence ID" value="KAG8047497.1"/>
    <property type="molecule type" value="Genomic_DNA"/>
</dbReference>
<feature type="region of interest" description="Disordered" evidence="1">
    <location>
        <begin position="39"/>
        <end position="63"/>
    </location>
</feature>
<evidence type="ECO:0000256" key="1">
    <source>
        <dbReference type="SAM" id="MobiDB-lite"/>
    </source>
</evidence>
<sequence length="89" mass="10372">MRERPRRAWRSTRRRQPHRAGTRMVMHLQVMRIVSELAETTSSPTMSPTAMGSEKDVNSTGDDIDKCLDRLEELVRSLIDKFDDIDKKQ</sequence>
<dbReference type="AlphaFoldDB" id="A0A8J5RIN3"/>
<gene>
    <name evidence="2" type="ORF">GUJ93_ZPchr0008g11839</name>
</gene>
<accession>A0A8J5RIN3</accession>